<name>A0A2Z2PLN2_9HYPH</name>
<dbReference type="EMBL" id="KY000057">
    <property type="protein sequence ID" value="ASK46436.1"/>
    <property type="molecule type" value="Genomic_DNA"/>
</dbReference>
<dbReference type="Gene3D" id="3.60.21.10">
    <property type="match status" value="1"/>
</dbReference>
<dbReference type="PIRSF" id="PIRSF000883">
    <property type="entry name" value="Pesterase_MJ0912"/>
    <property type="match status" value="1"/>
</dbReference>
<dbReference type="GeneID" id="86882532"/>
<feature type="domain" description="Calcineurin-like phosphoesterase" evidence="2">
    <location>
        <begin position="1"/>
        <end position="180"/>
    </location>
</feature>
<dbReference type="SMR" id="A0A2Z2PLN2"/>
<dbReference type="InterPro" id="IPR050126">
    <property type="entry name" value="Ap4A_hydrolase"/>
</dbReference>
<evidence type="ECO:0000259" key="2">
    <source>
        <dbReference type="Pfam" id="PF12850"/>
    </source>
</evidence>
<dbReference type="EMBL" id="KY000063">
    <property type="protein sequence ID" value="ASK47477.1"/>
    <property type="molecule type" value="Genomic_DNA"/>
</dbReference>
<dbReference type="PANTHER" id="PTHR42850">
    <property type="entry name" value="METALLOPHOSPHOESTERASE"/>
    <property type="match status" value="1"/>
</dbReference>
<sequence>MRIAVLSDVHGNRIALDAVAAHLRKAAPDVVVNLGDLVSGPFDPAGCADLLMSLGYETIAGNHERQLLEGGAGFSDAFARPRLTNAHLDWIAKLPTTLTLAGGEVFACHGSPAGGDLEYLLENVASGRAALDTEEAILPRLAGIGDARVVLCGHTHIPRVAYVGGILMVNPGSVGMPAYRDDTPVPHVMESGAPHARYALIEKLPSGWAVELRAVPFDFEVAARQAEAADRHAVAYSLRTGRMPAT</sequence>
<dbReference type="SUPFAM" id="SSF56300">
    <property type="entry name" value="Metallo-dependent phosphatases"/>
    <property type="match status" value="1"/>
</dbReference>
<comment type="similarity">
    <text evidence="1">Belongs to the metallophosphoesterase superfamily. YfcE family.</text>
</comment>
<dbReference type="GO" id="GO:0005737">
    <property type="term" value="C:cytoplasm"/>
    <property type="evidence" value="ECO:0007669"/>
    <property type="project" value="TreeGrafter"/>
</dbReference>
<evidence type="ECO:0000313" key="3">
    <source>
        <dbReference type="EMBL" id="ASK44064.1"/>
    </source>
</evidence>
<evidence type="ECO:0000256" key="1">
    <source>
        <dbReference type="ARBA" id="ARBA00008950"/>
    </source>
</evidence>
<dbReference type="RefSeq" id="WP_010891578.1">
    <property type="nucleotide sequence ID" value="NZ_CP033026.1"/>
</dbReference>
<proteinExistence type="inferred from homology"/>
<evidence type="ECO:0000313" key="5">
    <source>
        <dbReference type="EMBL" id="ASK47477.1"/>
    </source>
</evidence>
<accession>A0A2Z2PLN2</accession>
<dbReference type="InterPro" id="IPR029052">
    <property type="entry name" value="Metallo-depent_PP-like"/>
</dbReference>
<geneLocation type="plasmid" evidence="4">
    <name>pTi_CFBP5505</name>
</geneLocation>
<keyword evidence="3" id="KW-0614">Plasmid</keyword>
<dbReference type="Pfam" id="PF12850">
    <property type="entry name" value="Metallophos_2"/>
    <property type="match status" value="1"/>
</dbReference>
<evidence type="ECO:0000313" key="4">
    <source>
        <dbReference type="EMBL" id="ASK46436.1"/>
    </source>
</evidence>
<dbReference type="GO" id="GO:0016791">
    <property type="term" value="F:phosphatase activity"/>
    <property type="evidence" value="ECO:0007669"/>
    <property type="project" value="TreeGrafter"/>
</dbReference>
<dbReference type="InterPro" id="IPR024654">
    <property type="entry name" value="Calcineurin-like_PHP_lpxH"/>
</dbReference>
<protein>
    <submittedName>
        <fullName evidence="3">Metallophosphatase family protein</fullName>
    </submittedName>
</protein>
<reference evidence="3" key="1">
    <citation type="submission" date="2016-10" db="EMBL/GenBank/DDBJ databases">
        <title>Agrobacterium Ti plasmids: Classification based on T-DNA and Vir regions organization.</title>
        <authorList>
            <person name="Nabi N."/>
            <person name="Vial L."/>
            <person name="Ben Hafsa A."/>
            <person name="Chapulliot D."/>
            <person name="Berard A."/>
            <person name="Chauveau A."/>
            <person name="Le Paslier M.-C."/>
            <person name="Harzallah Skhiri F."/>
            <person name="Brunel D."/>
            <person name="Nesme X."/>
            <person name="Chaouachi M."/>
        </authorList>
    </citation>
    <scope>NUCLEOTIDE SEQUENCE</scope>
    <source>
        <strain evidence="3">CFBP1933</strain>
        <strain evidence="4">CFBP5505</strain>
        <strain evidence="5">CFBP6549</strain>
        <plasmid evidence="3">pTi_CFBP1933</plasmid>
        <plasmid evidence="4">pTi_CFBP5505</plasmid>
        <plasmid evidence="5">pTi_CFBP6549</plasmid>
    </source>
</reference>
<dbReference type="PANTHER" id="PTHR42850:SF2">
    <property type="entry name" value="BLL5683 PROTEIN"/>
    <property type="match status" value="1"/>
</dbReference>
<dbReference type="AlphaFoldDB" id="A0A2Z2PLN2"/>
<organism evidence="3">
    <name type="scientific">Agrobacterium fabrum</name>
    <dbReference type="NCBI Taxonomy" id="1176649"/>
    <lineage>
        <taxon>Bacteria</taxon>
        <taxon>Pseudomonadati</taxon>
        <taxon>Pseudomonadota</taxon>
        <taxon>Alphaproteobacteria</taxon>
        <taxon>Hyphomicrobiales</taxon>
        <taxon>Rhizobiaceae</taxon>
        <taxon>Rhizobium/Agrobacterium group</taxon>
        <taxon>Agrobacterium</taxon>
        <taxon>Agrobacterium tumefaciens complex</taxon>
    </lineage>
</organism>
<geneLocation type="plasmid" evidence="3">
    <name>pTi_CFBP1933</name>
</geneLocation>
<geneLocation type="plasmid" evidence="5">
    <name>pTi_CFBP6549</name>
</geneLocation>
<dbReference type="InterPro" id="IPR011152">
    <property type="entry name" value="Pesterase_MJ0912"/>
</dbReference>
<dbReference type="EMBL" id="KY000044">
    <property type="protein sequence ID" value="ASK44064.1"/>
    <property type="molecule type" value="Genomic_DNA"/>
</dbReference>